<accession>A0A7W9W5S2</accession>
<dbReference type="SUPFAM" id="SSF48452">
    <property type="entry name" value="TPR-like"/>
    <property type="match status" value="2"/>
</dbReference>
<dbReference type="GO" id="GO:0003677">
    <property type="term" value="F:DNA binding"/>
    <property type="evidence" value="ECO:0007669"/>
    <property type="project" value="InterPro"/>
</dbReference>
<dbReference type="Pfam" id="PF25872">
    <property type="entry name" value="HTH_77"/>
    <property type="match status" value="1"/>
</dbReference>
<dbReference type="PRINTS" id="PR00364">
    <property type="entry name" value="DISEASERSIST"/>
</dbReference>
<dbReference type="SMART" id="SM01043">
    <property type="entry name" value="BTAD"/>
    <property type="match status" value="1"/>
</dbReference>
<dbReference type="SUPFAM" id="SSF52540">
    <property type="entry name" value="P-loop containing nucleoside triphosphate hydrolases"/>
    <property type="match status" value="1"/>
</dbReference>
<dbReference type="AlphaFoldDB" id="A0A7W9W5S2"/>
<sequence length="965" mass="109085">MTTEQHWDIRLLGGLRLWHNEREIRAFQHRKAGILLAYLALYKDRPHDRDTLIGMLWPQVELEAGRNSLNVALSRIRQRLEGKQLLRTERYQLQLDPQALKTDVAEFDGALQRARKLTPQDPRHREQLERALAAYQGPLLPTFDEPWVLGERQRLQEAFLETLNQLALLQAGERRWDDAIASCRQALQHDPLREETHQTLLRVYQAAGRVTAARTHFQELERLLRRELNIAPTEATVALLSPSALPSLVAPVAPVATAPRPSNLPLELTRFFGRESEQQELQFLRARGSRLLTLVGVGGIGKTRLARELARHAEEQGELAYWVPLADTPAESRLWEVLLTTLRRQGKASPPQLIAPDADQAQEEVVALLLQEPCLLVLDNLEHLQEEHLQECVKTLLRRVRGLSLLCTSRRRLALSGEQVYVLEPLPLPDSLSDEQAWLCPSLQLLQDRVSLLRPELSLQGSPLGPLRQLCRQLDGIPLALEMAAARLATLSPRAVVQKLTESIAVLVSAHTDVHPRHLSLEATFLWSYQLLSGDAQWFLRLLSVFRGGCTLEAAEAISGSAALLGPLTELVDASLVVREGQGESIRYRLLESIRQFAHSLLSDQERTTLCQQHAHYFSQDSSKEEYENRVLALQWFQSAPPDIPRELRLAESLFFHWMRQGTLQFNFTTIERSLERLLELESIPATYNQLLIEITLHYARTSSFKKAFALIDTIDRKCDYSYLFVESKAKAFAFLGNIEKSLNYYTELVKDNAIPTFRYILACVNMSSLHTRIGQHEEALELLQRAKHLNAREEKNQRLEAIILCSLGIVYGRLGAHAVGLTHYQESTVLFEALGDQHSLLRIGWYEAELYRRAGDWERALTLYRSSVRDCHSLAETDLLIEGLIGLVYCHTHSGNSLRALMLLGGVQAIITATGCLRTRSEQEELDGLAEQVRATFVGDAVAAFTMGQALKPDQVVKLALESA</sequence>
<organism evidence="2 3">
    <name type="scientific">Armatimonas rosea</name>
    <dbReference type="NCBI Taxonomy" id="685828"/>
    <lineage>
        <taxon>Bacteria</taxon>
        <taxon>Bacillati</taxon>
        <taxon>Armatimonadota</taxon>
        <taxon>Armatimonadia</taxon>
        <taxon>Armatimonadales</taxon>
        <taxon>Armatimonadaceae</taxon>
        <taxon>Armatimonas</taxon>
    </lineage>
</organism>
<gene>
    <name evidence="2" type="ORF">HNQ39_000977</name>
</gene>
<dbReference type="InterPro" id="IPR058852">
    <property type="entry name" value="HTH_77"/>
</dbReference>
<dbReference type="Gene3D" id="1.10.10.10">
    <property type="entry name" value="Winged helix-like DNA-binding domain superfamily/Winged helix DNA-binding domain"/>
    <property type="match status" value="1"/>
</dbReference>
<dbReference type="Pfam" id="PF03704">
    <property type="entry name" value="BTAD"/>
    <property type="match status" value="1"/>
</dbReference>
<dbReference type="InterPro" id="IPR041664">
    <property type="entry name" value="AAA_16"/>
</dbReference>
<dbReference type="RefSeq" id="WP_184192829.1">
    <property type="nucleotide sequence ID" value="NZ_JACHGW010000001.1"/>
</dbReference>
<comment type="caution">
    <text evidence="2">The sequence shown here is derived from an EMBL/GenBank/DDBJ whole genome shotgun (WGS) entry which is preliminary data.</text>
</comment>
<dbReference type="PANTHER" id="PTHR47691">
    <property type="entry name" value="REGULATOR-RELATED"/>
    <property type="match status" value="1"/>
</dbReference>
<dbReference type="EMBL" id="JACHGW010000001">
    <property type="protein sequence ID" value="MBB6049215.1"/>
    <property type="molecule type" value="Genomic_DNA"/>
</dbReference>
<reference evidence="2 3" key="1">
    <citation type="submission" date="2020-08" db="EMBL/GenBank/DDBJ databases">
        <title>Genomic Encyclopedia of Type Strains, Phase IV (KMG-IV): sequencing the most valuable type-strain genomes for metagenomic binning, comparative biology and taxonomic classification.</title>
        <authorList>
            <person name="Goeker M."/>
        </authorList>
    </citation>
    <scope>NUCLEOTIDE SEQUENCE [LARGE SCALE GENOMIC DNA]</scope>
    <source>
        <strain evidence="2 3">DSM 23562</strain>
    </source>
</reference>
<dbReference type="SUPFAM" id="SSF46894">
    <property type="entry name" value="C-terminal effector domain of the bipartite response regulators"/>
    <property type="match status" value="1"/>
</dbReference>
<dbReference type="InterPro" id="IPR019734">
    <property type="entry name" value="TPR_rpt"/>
</dbReference>
<dbReference type="SMART" id="SM00028">
    <property type="entry name" value="TPR"/>
    <property type="match status" value="3"/>
</dbReference>
<evidence type="ECO:0000313" key="3">
    <source>
        <dbReference type="Proteomes" id="UP000520814"/>
    </source>
</evidence>
<evidence type="ECO:0000313" key="2">
    <source>
        <dbReference type="EMBL" id="MBB6049215.1"/>
    </source>
</evidence>
<dbReference type="Gene3D" id="1.25.40.10">
    <property type="entry name" value="Tetratricopeptide repeat domain"/>
    <property type="match status" value="2"/>
</dbReference>
<proteinExistence type="predicted"/>
<evidence type="ECO:0000259" key="1">
    <source>
        <dbReference type="SMART" id="SM01043"/>
    </source>
</evidence>
<dbReference type="InterPro" id="IPR036388">
    <property type="entry name" value="WH-like_DNA-bd_sf"/>
</dbReference>
<dbReference type="GO" id="GO:0043531">
    <property type="term" value="F:ADP binding"/>
    <property type="evidence" value="ECO:0007669"/>
    <property type="project" value="InterPro"/>
</dbReference>
<name>A0A7W9W5S2_ARMRO</name>
<dbReference type="PANTHER" id="PTHR47691:SF3">
    <property type="entry name" value="HTH-TYPE TRANSCRIPTIONAL REGULATOR RV0890C-RELATED"/>
    <property type="match status" value="1"/>
</dbReference>
<feature type="domain" description="Bacterial transcriptional activator" evidence="1">
    <location>
        <begin position="102"/>
        <end position="244"/>
    </location>
</feature>
<dbReference type="InterPro" id="IPR011990">
    <property type="entry name" value="TPR-like_helical_dom_sf"/>
</dbReference>
<dbReference type="GO" id="GO:0006355">
    <property type="term" value="P:regulation of DNA-templated transcription"/>
    <property type="evidence" value="ECO:0007669"/>
    <property type="project" value="InterPro"/>
</dbReference>
<dbReference type="Proteomes" id="UP000520814">
    <property type="component" value="Unassembled WGS sequence"/>
</dbReference>
<dbReference type="Gene3D" id="3.40.50.300">
    <property type="entry name" value="P-loop containing nucleotide triphosphate hydrolases"/>
    <property type="match status" value="1"/>
</dbReference>
<keyword evidence="3" id="KW-1185">Reference proteome</keyword>
<dbReference type="InterPro" id="IPR016032">
    <property type="entry name" value="Sig_transdc_resp-reg_C-effctor"/>
</dbReference>
<dbReference type="Pfam" id="PF13176">
    <property type="entry name" value="TPR_7"/>
    <property type="match status" value="1"/>
</dbReference>
<dbReference type="Pfam" id="PF13191">
    <property type="entry name" value="AAA_16"/>
    <property type="match status" value="1"/>
</dbReference>
<dbReference type="InterPro" id="IPR027417">
    <property type="entry name" value="P-loop_NTPase"/>
</dbReference>
<protein>
    <submittedName>
        <fullName evidence="2">Putative ATPase</fullName>
    </submittedName>
</protein>
<dbReference type="InterPro" id="IPR005158">
    <property type="entry name" value="BTAD"/>
</dbReference>